<organism evidence="1 2">
    <name type="scientific">Arabis nemorensis</name>
    <dbReference type="NCBI Taxonomy" id="586526"/>
    <lineage>
        <taxon>Eukaryota</taxon>
        <taxon>Viridiplantae</taxon>
        <taxon>Streptophyta</taxon>
        <taxon>Embryophyta</taxon>
        <taxon>Tracheophyta</taxon>
        <taxon>Spermatophyta</taxon>
        <taxon>Magnoliopsida</taxon>
        <taxon>eudicotyledons</taxon>
        <taxon>Gunneridae</taxon>
        <taxon>Pentapetalae</taxon>
        <taxon>rosids</taxon>
        <taxon>malvids</taxon>
        <taxon>Brassicales</taxon>
        <taxon>Brassicaceae</taxon>
        <taxon>Arabideae</taxon>
        <taxon>Arabis</taxon>
    </lineage>
</organism>
<comment type="caution">
    <text evidence="1">The sequence shown here is derived from an EMBL/GenBank/DDBJ whole genome shotgun (WGS) entry which is preliminary data.</text>
</comment>
<proteinExistence type="predicted"/>
<gene>
    <name evidence="1" type="ORF">ANE_LOCUS187</name>
</gene>
<dbReference type="PANTHER" id="PTHR46816:SF3">
    <property type="entry name" value="T14P4.7 PROTEIN"/>
    <property type="match status" value="1"/>
</dbReference>
<protein>
    <submittedName>
        <fullName evidence="1">Uncharacterized protein</fullName>
    </submittedName>
</protein>
<evidence type="ECO:0000313" key="2">
    <source>
        <dbReference type="Proteomes" id="UP000489600"/>
    </source>
</evidence>
<evidence type="ECO:0000313" key="1">
    <source>
        <dbReference type="EMBL" id="VVA89742.1"/>
    </source>
</evidence>
<name>A0A565AL57_9BRAS</name>
<dbReference type="InterPro" id="IPR011990">
    <property type="entry name" value="TPR-like_helical_dom_sf"/>
</dbReference>
<dbReference type="SUPFAM" id="SSF48452">
    <property type="entry name" value="TPR-like"/>
    <property type="match status" value="1"/>
</dbReference>
<accession>A0A565AL57</accession>
<reference evidence="1" key="1">
    <citation type="submission" date="2019-07" db="EMBL/GenBank/DDBJ databases">
        <authorList>
            <person name="Dittberner H."/>
        </authorList>
    </citation>
    <scope>NUCLEOTIDE SEQUENCE [LARGE SCALE GENOMIC DNA]</scope>
</reference>
<dbReference type="OrthoDB" id="1929874at2759"/>
<dbReference type="Proteomes" id="UP000489600">
    <property type="component" value="Unassembled WGS sequence"/>
</dbReference>
<sequence length="229" mass="25973">MEDAMILFQTGKRLVTAELRRESINWSDDNFVLFASASQPRPNTESEIVSQTLSQIKLLLRRRTAALAALDAGLYSESIRHFSKIVDSHRGAPRSFVVECLLHRASVYKSTGRIADSIADCNTILALNPSCLQALETRSELLESIRCFPDSLHDLEHMKLLFNSILRDRKRTGPVWKRHSVRYREIPGNLCVLATKIKPNEGENHEPRDRLCGLLLDGNRTWVHEIGAE</sequence>
<dbReference type="PANTHER" id="PTHR46816">
    <property type="entry name" value="OS01G0273500 PROTEIN"/>
    <property type="match status" value="1"/>
</dbReference>
<keyword evidence="2" id="KW-1185">Reference proteome</keyword>
<dbReference type="AlphaFoldDB" id="A0A565AL57"/>
<dbReference type="EMBL" id="CABITT030000001">
    <property type="protein sequence ID" value="VVA89742.1"/>
    <property type="molecule type" value="Genomic_DNA"/>
</dbReference>
<dbReference type="Gene3D" id="1.25.40.10">
    <property type="entry name" value="Tetratricopeptide repeat domain"/>
    <property type="match status" value="1"/>
</dbReference>